<feature type="compositionally biased region" description="Basic and acidic residues" evidence="1">
    <location>
        <begin position="263"/>
        <end position="278"/>
    </location>
</feature>
<name>A0AAD4L4L0_9EURO</name>
<feature type="region of interest" description="Disordered" evidence="1">
    <location>
        <begin position="70"/>
        <end position="108"/>
    </location>
</feature>
<feature type="region of interest" description="Disordered" evidence="1">
    <location>
        <begin position="260"/>
        <end position="287"/>
    </location>
</feature>
<evidence type="ECO:0000313" key="3">
    <source>
        <dbReference type="Proteomes" id="UP001201262"/>
    </source>
</evidence>
<sequence length="600" mass="68041">MDADSLSCTICSKKPHFSDLSHLLTHIASKAHLATYFKLQVKSRHDSDARQTLALYDRWYQQNGLAKSLSDRMATSSKAKGRRRSSRQTEPTEDAGNIKNEPVGSKFPALSDCNDHTEHRSAQWPFFEDNIDPRLSNMQHPIHQPSVDEMSYAAASSFSDPYEHTFIKVESDSLYEWKEYQPGNLLQRNAVDHPELEESHPFGFRPRIHRTPPPMFSHSPMDSKPHIIGESKSDEMMRLKGIQWPGMDIFDAATESMKRQRNQKKDATTFKAMEKSSDATEPNEMVFSPSGTLRKEREITGYVEDEDDLLPGEWSIPKPRRDRRDRRDRNGLDIYSNATRYGSRLTARVALLDSDPNRNVLSGRITKKGHQPKHQISRELAGQDLVIAGRSLNKNSRNTVNGFGGLKKDENVDLQLSIEATSQRRGSRLQVFKDMDQPVREPKDNTIAPNLIDATTSRGEPFRMAYYQSTPNAINTLSAANDYEQFPSSLSQSGLPTVHDYSQDHPSLSRTQMRNIDSMYLIDSSSGLNRRGLHDPLISGDVLHYRWDWHESDAGREDYNSNESLLSSGLLYNRAASSGSTIYDDEAESKNRLWVDGTCA</sequence>
<dbReference type="EMBL" id="JAJTJA010000002">
    <property type="protein sequence ID" value="KAH8703467.1"/>
    <property type="molecule type" value="Genomic_DNA"/>
</dbReference>
<reference evidence="2" key="1">
    <citation type="submission" date="2021-12" db="EMBL/GenBank/DDBJ databases">
        <title>Convergent genome expansion in fungi linked to evolution of root-endophyte symbiosis.</title>
        <authorList>
            <consortium name="DOE Joint Genome Institute"/>
            <person name="Ke Y.-H."/>
            <person name="Bonito G."/>
            <person name="Liao H.-L."/>
            <person name="Looney B."/>
            <person name="Rojas-Flechas A."/>
            <person name="Nash J."/>
            <person name="Hameed K."/>
            <person name="Schadt C."/>
            <person name="Martin F."/>
            <person name="Crous P.W."/>
            <person name="Miettinen O."/>
            <person name="Magnuson J.K."/>
            <person name="Labbe J."/>
            <person name="Jacobson D."/>
            <person name="Doktycz M.J."/>
            <person name="Veneault-Fourrey C."/>
            <person name="Kuo A."/>
            <person name="Mondo S."/>
            <person name="Calhoun S."/>
            <person name="Riley R."/>
            <person name="Ohm R."/>
            <person name="LaButti K."/>
            <person name="Andreopoulos B."/>
            <person name="Pangilinan J."/>
            <person name="Nolan M."/>
            <person name="Tritt A."/>
            <person name="Clum A."/>
            <person name="Lipzen A."/>
            <person name="Daum C."/>
            <person name="Barry K."/>
            <person name="Grigoriev I.V."/>
            <person name="Vilgalys R."/>
        </authorList>
    </citation>
    <scope>NUCLEOTIDE SEQUENCE</scope>
    <source>
        <strain evidence="2">PMI_201</strain>
    </source>
</reference>
<dbReference type="Proteomes" id="UP001201262">
    <property type="component" value="Unassembled WGS sequence"/>
</dbReference>
<dbReference type="AlphaFoldDB" id="A0AAD4L4L0"/>
<protein>
    <submittedName>
        <fullName evidence="2">Uncharacterized protein</fullName>
    </submittedName>
</protein>
<accession>A0AAD4L4L0</accession>
<dbReference type="GeneID" id="70251911"/>
<gene>
    <name evidence="2" type="ORF">BGW36DRAFT_443706</name>
</gene>
<evidence type="ECO:0000256" key="1">
    <source>
        <dbReference type="SAM" id="MobiDB-lite"/>
    </source>
</evidence>
<organism evidence="2 3">
    <name type="scientific">Talaromyces proteolyticus</name>
    <dbReference type="NCBI Taxonomy" id="1131652"/>
    <lineage>
        <taxon>Eukaryota</taxon>
        <taxon>Fungi</taxon>
        <taxon>Dikarya</taxon>
        <taxon>Ascomycota</taxon>
        <taxon>Pezizomycotina</taxon>
        <taxon>Eurotiomycetes</taxon>
        <taxon>Eurotiomycetidae</taxon>
        <taxon>Eurotiales</taxon>
        <taxon>Trichocomaceae</taxon>
        <taxon>Talaromyces</taxon>
        <taxon>Talaromyces sect. Bacilispori</taxon>
    </lineage>
</organism>
<evidence type="ECO:0000313" key="2">
    <source>
        <dbReference type="EMBL" id="KAH8703467.1"/>
    </source>
</evidence>
<comment type="caution">
    <text evidence="2">The sequence shown here is derived from an EMBL/GenBank/DDBJ whole genome shotgun (WGS) entry which is preliminary data.</text>
</comment>
<proteinExistence type="predicted"/>
<dbReference type="RefSeq" id="XP_046076485.1">
    <property type="nucleotide sequence ID" value="XM_046221624.1"/>
</dbReference>
<keyword evidence="3" id="KW-1185">Reference proteome</keyword>